<comment type="caution">
    <text evidence="2">The sequence shown here is derived from an EMBL/GenBank/DDBJ whole genome shotgun (WGS) entry which is preliminary data.</text>
</comment>
<gene>
    <name evidence="2" type="ORF">CTI12_AA449150</name>
</gene>
<evidence type="ECO:0000259" key="1">
    <source>
        <dbReference type="Pfam" id="PF12776"/>
    </source>
</evidence>
<name>A0A2U1LVD9_ARTAN</name>
<dbReference type="EMBL" id="PKPP01007589">
    <property type="protein sequence ID" value="PWA52979.1"/>
    <property type="molecule type" value="Genomic_DNA"/>
</dbReference>
<protein>
    <recommendedName>
        <fullName evidence="1">Myb/SANT-like domain-containing protein</fullName>
    </recommendedName>
</protein>
<dbReference type="Proteomes" id="UP000245207">
    <property type="component" value="Unassembled WGS sequence"/>
</dbReference>
<dbReference type="AlphaFoldDB" id="A0A2U1LVD9"/>
<accession>A0A2U1LVD9</accession>
<dbReference type="PANTHER" id="PTHR46250:SF17">
    <property type="entry name" value="MYB_SANT-LIKE DOMAIN-CONTAINING PROTEIN"/>
    <property type="match status" value="1"/>
</dbReference>
<reference evidence="2 3" key="1">
    <citation type="journal article" date="2018" name="Mol. Plant">
        <title>The genome of Artemisia annua provides insight into the evolution of Asteraceae family and artemisinin biosynthesis.</title>
        <authorList>
            <person name="Shen Q."/>
            <person name="Zhang L."/>
            <person name="Liao Z."/>
            <person name="Wang S."/>
            <person name="Yan T."/>
            <person name="Shi P."/>
            <person name="Liu M."/>
            <person name="Fu X."/>
            <person name="Pan Q."/>
            <person name="Wang Y."/>
            <person name="Lv Z."/>
            <person name="Lu X."/>
            <person name="Zhang F."/>
            <person name="Jiang W."/>
            <person name="Ma Y."/>
            <person name="Chen M."/>
            <person name="Hao X."/>
            <person name="Li L."/>
            <person name="Tang Y."/>
            <person name="Lv G."/>
            <person name="Zhou Y."/>
            <person name="Sun X."/>
            <person name="Brodelius P.E."/>
            <person name="Rose J.K.C."/>
            <person name="Tang K."/>
        </authorList>
    </citation>
    <scope>NUCLEOTIDE SEQUENCE [LARGE SCALE GENOMIC DNA]</scope>
    <source>
        <strain evidence="3">cv. Huhao1</strain>
        <tissue evidence="2">Leaf</tissue>
    </source>
</reference>
<dbReference type="OrthoDB" id="618098at2759"/>
<feature type="domain" description="Myb/SANT-like" evidence="1">
    <location>
        <begin position="45"/>
        <end position="144"/>
    </location>
</feature>
<evidence type="ECO:0000313" key="3">
    <source>
        <dbReference type="Proteomes" id="UP000245207"/>
    </source>
</evidence>
<dbReference type="InterPro" id="IPR024752">
    <property type="entry name" value="Myb/SANT-like_dom"/>
</dbReference>
<keyword evidence="3" id="KW-1185">Reference proteome</keyword>
<evidence type="ECO:0000313" key="2">
    <source>
        <dbReference type="EMBL" id="PWA52979.1"/>
    </source>
</evidence>
<dbReference type="PANTHER" id="PTHR46250">
    <property type="entry name" value="MYB/SANT-LIKE DNA-BINDING DOMAIN PROTEIN-RELATED"/>
    <property type="match status" value="1"/>
</dbReference>
<organism evidence="2 3">
    <name type="scientific">Artemisia annua</name>
    <name type="common">Sweet wormwood</name>
    <dbReference type="NCBI Taxonomy" id="35608"/>
    <lineage>
        <taxon>Eukaryota</taxon>
        <taxon>Viridiplantae</taxon>
        <taxon>Streptophyta</taxon>
        <taxon>Embryophyta</taxon>
        <taxon>Tracheophyta</taxon>
        <taxon>Spermatophyta</taxon>
        <taxon>Magnoliopsida</taxon>
        <taxon>eudicotyledons</taxon>
        <taxon>Gunneridae</taxon>
        <taxon>Pentapetalae</taxon>
        <taxon>asterids</taxon>
        <taxon>campanulids</taxon>
        <taxon>Asterales</taxon>
        <taxon>Asteraceae</taxon>
        <taxon>Asteroideae</taxon>
        <taxon>Anthemideae</taxon>
        <taxon>Artemisiinae</taxon>
        <taxon>Artemisia</taxon>
    </lineage>
</organism>
<sequence length="289" mass="32338">MLGFGYRCQTRVRVQGDMIGVARAGYCYGFCGGNIVYEGKGTQPWTEEEDKMLVDALLELHVSGKFVYADIESDYVKAVHKLMDPDKRHPDNFYSLNSISYRMVAIYTEFVIVQEMLVGTHMSGFSWDPEKLCVIADDQVWNEYLKILPCAAKFRTEPFPRYNKLHAIFVEDTSKGLQANGLGVKVEDVVPENQIIPCLEGKKVHDNGNASSFNRVKEIVSNKRKRTDGNDLNGDCVKSKVANQGINAVNDMMGKIATEMKDLPSLTLDERLVAMSVIGGSEPLTVMFD</sequence>
<dbReference type="Pfam" id="PF12776">
    <property type="entry name" value="Myb_DNA-bind_3"/>
    <property type="match status" value="1"/>
</dbReference>
<dbReference type="STRING" id="35608.A0A2U1LVD9"/>
<proteinExistence type="predicted"/>